<reference evidence="1" key="1">
    <citation type="submission" date="2021-04" db="EMBL/GenBank/DDBJ databases">
        <authorList>
            <person name="Tunstrom K."/>
        </authorList>
    </citation>
    <scope>NUCLEOTIDE SEQUENCE</scope>
</reference>
<dbReference type="EMBL" id="CAJQZP010000160">
    <property type="protein sequence ID" value="CAG4941750.1"/>
    <property type="molecule type" value="Genomic_DNA"/>
</dbReference>
<dbReference type="OrthoDB" id="6931266at2759"/>
<evidence type="ECO:0000313" key="2">
    <source>
        <dbReference type="Proteomes" id="UP000691718"/>
    </source>
</evidence>
<accession>A0A8S3W5E2</accession>
<gene>
    <name evidence="1" type="ORF">PAPOLLO_LOCUS2307</name>
</gene>
<keyword evidence="2" id="KW-1185">Reference proteome</keyword>
<comment type="caution">
    <text evidence="1">The sequence shown here is derived from an EMBL/GenBank/DDBJ whole genome shotgun (WGS) entry which is preliminary data.</text>
</comment>
<protein>
    <submittedName>
        <fullName evidence="1">(apollo) hypothetical protein</fullName>
    </submittedName>
</protein>
<name>A0A8S3W5E2_PARAO</name>
<organism evidence="1 2">
    <name type="scientific">Parnassius apollo</name>
    <name type="common">Apollo butterfly</name>
    <name type="synonym">Papilio apollo</name>
    <dbReference type="NCBI Taxonomy" id="110799"/>
    <lineage>
        <taxon>Eukaryota</taxon>
        <taxon>Metazoa</taxon>
        <taxon>Ecdysozoa</taxon>
        <taxon>Arthropoda</taxon>
        <taxon>Hexapoda</taxon>
        <taxon>Insecta</taxon>
        <taxon>Pterygota</taxon>
        <taxon>Neoptera</taxon>
        <taxon>Endopterygota</taxon>
        <taxon>Lepidoptera</taxon>
        <taxon>Glossata</taxon>
        <taxon>Ditrysia</taxon>
        <taxon>Papilionoidea</taxon>
        <taxon>Papilionidae</taxon>
        <taxon>Parnassiinae</taxon>
        <taxon>Parnassini</taxon>
        <taxon>Parnassius</taxon>
        <taxon>Parnassius</taxon>
    </lineage>
</organism>
<dbReference type="AlphaFoldDB" id="A0A8S3W5E2"/>
<proteinExistence type="predicted"/>
<sequence length="262" mass="30207">MSSKKQEGNSLNGNIQYAPLDLKPEEQTFYEGNKFNTKVTVPIGYNINTYANTYLELDQRKKNNIEPHLEDDDKLKGQTQESFVYGHNIKIPQAINSYQAYNVLYKSDNEYTTKVSQNQDNFIDPYLQYDKLEQETEKTLTKSNGNGVEIDDYKQLDNSPQTNKIYAANILKTEKVLSEKESPLIQPQMLHARPYRLHLNVARAYNIIHAPNGKARLFNKNPSRSQALLHKSDSTHLLECSGKERTKLLAVPNKLIKRRMLK</sequence>
<evidence type="ECO:0000313" key="1">
    <source>
        <dbReference type="EMBL" id="CAG4941750.1"/>
    </source>
</evidence>
<dbReference type="Proteomes" id="UP000691718">
    <property type="component" value="Unassembled WGS sequence"/>
</dbReference>